<evidence type="ECO:0000256" key="9">
    <source>
        <dbReference type="ARBA" id="ARBA00022755"/>
    </source>
</evidence>
<comment type="catalytic activity">
    <reaction evidence="14 15">
        <text>2-formamido-N(1)-(5-O-phospho-beta-D-ribosyl)acetamidine + ATP = 5-amino-1-(5-phospho-beta-D-ribosyl)imidazole + ADP + phosphate + H(+)</text>
        <dbReference type="Rhea" id="RHEA:23032"/>
        <dbReference type="ChEBI" id="CHEBI:15378"/>
        <dbReference type="ChEBI" id="CHEBI:30616"/>
        <dbReference type="ChEBI" id="CHEBI:43474"/>
        <dbReference type="ChEBI" id="CHEBI:137981"/>
        <dbReference type="ChEBI" id="CHEBI:147287"/>
        <dbReference type="ChEBI" id="CHEBI:456216"/>
        <dbReference type="EC" id="6.3.3.1"/>
    </reaction>
</comment>
<dbReference type="EC" id="6.3.3.1" evidence="4 15"/>
<dbReference type="GO" id="GO:0004637">
    <property type="term" value="F:phosphoribosylamine-glycine ligase activity"/>
    <property type="evidence" value="ECO:0007669"/>
    <property type="project" value="TreeGrafter"/>
</dbReference>
<evidence type="ECO:0000313" key="19">
    <source>
        <dbReference type="Proteomes" id="UP000230052"/>
    </source>
</evidence>
<feature type="domain" description="PurM-like N-terminal" evidence="16">
    <location>
        <begin position="58"/>
        <end position="163"/>
    </location>
</feature>
<evidence type="ECO:0000256" key="13">
    <source>
        <dbReference type="ARBA" id="ARBA00033093"/>
    </source>
</evidence>
<dbReference type="FunFam" id="3.30.1330.10:FF:000001">
    <property type="entry name" value="Phosphoribosylformylglycinamidine cyclo-ligase"/>
    <property type="match status" value="1"/>
</dbReference>
<protein>
    <recommendedName>
        <fullName evidence="5 15">Phosphoribosylformylglycinamidine cyclo-ligase</fullName>
        <ecNumber evidence="4 15">6.3.3.1</ecNumber>
    </recommendedName>
    <alternativeName>
        <fullName evidence="12 15">AIR synthase</fullName>
    </alternativeName>
    <alternativeName>
        <fullName evidence="13 15">AIRS</fullName>
    </alternativeName>
    <alternativeName>
        <fullName evidence="11 15">Phosphoribosyl-aminoimidazole synthetase</fullName>
    </alternativeName>
</protein>
<evidence type="ECO:0000256" key="11">
    <source>
        <dbReference type="ARBA" id="ARBA00031908"/>
    </source>
</evidence>
<feature type="domain" description="PurM-like C-terminal" evidence="17">
    <location>
        <begin position="175"/>
        <end position="333"/>
    </location>
</feature>
<dbReference type="GO" id="GO:0006189">
    <property type="term" value="P:'de novo' IMP biosynthetic process"/>
    <property type="evidence" value="ECO:0007669"/>
    <property type="project" value="UniProtKB-UniRule"/>
</dbReference>
<dbReference type="Gene3D" id="3.90.650.10">
    <property type="entry name" value="PurM-like C-terminal domain"/>
    <property type="match status" value="1"/>
</dbReference>
<dbReference type="Pfam" id="PF00586">
    <property type="entry name" value="AIRS"/>
    <property type="match status" value="1"/>
</dbReference>
<keyword evidence="9 15" id="KW-0658">Purine biosynthesis</keyword>
<dbReference type="EMBL" id="PEWV01000013">
    <property type="protein sequence ID" value="PIU42246.1"/>
    <property type="molecule type" value="Genomic_DNA"/>
</dbReference>
<keyword evidence="7 15" id="KW-0436">Ligase</keyword>
<dbReference type="InterPro" id="IPR010918">
    <property type="entry name" value="PurM-like_C_dom"/>
</dbReference>
<evidence type="ECO:0000256" key="15">
    <source>
        <dbReference type="HAMAP-Rule" id="MF_00741"/>
    </source>
</evidence>
<dbReference type="UniPathway" id="UPA00074">
    <property type="reaction ID" value="UER00129"/>
</dbReference>
<proteinExistence type="inferred from homology"/>
<comment type="caution">
    <text evidence="18">The sequence shown here is derived from an EMBL/GenBank/DDBJ whole genome shotgun (WGS) entry which is preliminary data.</text>
</comment>
<dbReference type="GO" id="GO:0046084">
    <property type="term" value="P:adenine biosynthetic process"/>
    <property type="evidence" value="ECO:0007669"/>
    <property type="project" value="TreeGrafter"/>
</dbReference>
<evidence type="ECO:0000256" key="5">
    <source>
        <dbReference type="ARBA" id="ARBA00020367"/>
    </source>
</evidence>
<evidence type="ECO:0000259" key="16">
    <source>
        <dbReference type="Pfam" id="PF00586"/>
    </source>
</evidence>
<dbReference type="InterPro" id="IPR004733">
    <property type="entry name" value="PurM_cligase"/>
</dbReference>
<evidence type="ECO:0000256" key="12">
    <source>
        <dbReference type="ARBA" id="ARBA00032931"/>
    </source>
</evidence>
<dbReference type="GO" id="GO:0005829">
    <property type="term" value="C:cytosol"/>
    <property type="evidence" value="ECO:0007669"/>
    <property type="project" value="TreeGrafter"/>
</dbReference>
<dbReference type="InterPro" id="IPR036921">
    <property type="entry name" value="PurM-like_N_sf"/>
</dbReference>
<evidence type="ECO:0000256" key="3">
    <source>
        <dbReference type="ARBA" id="ARBA00010280"/>
    </source>
</evidence>
<dbReference type="PANTHER" id="PTHR10520:SF12">
    <property type="entry name" value="TRIFUNCTIONAL PURINE BIOSYNTHETIC PROTEIN ADENOSINE-3"/>
    <property type="match status" value="1"/>
</dbReference>
<evidence type="ECO:0000256" key="7">
    <source>
        <dbReference type="ARBA" id="ARBA00022598"/>
    </source>
</evidence>
<evidence type="ECO:0000256" key="2">
    <source>
        <dbReference type="ARBA" id="ARBA00004686"/>
    </source>
</evidence>
<dbReference type="NCBIfam" id="TIGR00878">
    <property type="entry name" value="purM"/>
    <property type="match status" value="1"/>
</dbReference>
<dbReference type="GO" id="GO:0004641">
    <property type="term" value="F:phosphoribosylformylglycinamidine cyclo-ligase activity"/>
    <property type="evidence" value="ECO:0007669"/>
    <property type="project" value="UniProtKB-UniRule"/>
</dbReference>
<keyword evidence="10 15" id="KW-0067">ATP-binding</keyword>
<evidence type="ECO:0000259" key="17">
    <source>
        <dbReference type="Pfam" id="PF02769"/>
    </source>
</evidence>
<evidence type="ECO:0000256" key="14">
    <source>
        <dbReference type="ARBA" id="ARBA00049057"/>
    </source>
</evidence>
<evidence type="ECO:0000256" key="6">
    <source>
        <dbReference type="ARBA" id="ARBA00022490"/>
    </source>
</evidence>
<dbReference type="InterPro" id="IPR016188">
    <property type="entry name" value="PurM-like_N"/>
</dbReference>
<dbReference type="SUPFAM" id="SSF55326">
    <property type="entry name" value="PurM N-terminal domain-like"/>
    <property type="match status" value="1"/>
</dbReference>
<dbReference type="InterPro" id="IPR036676">
    <property type="entry name" value="PurM-like_C_sf"/>
</dbReference>
<organism evidence="18 19">
    <name type="scientific">Candidatus Aquitaenariimonas noxiae</name>
    <dbReference type="NCBI Taxonomy" id="1974741"/>
    <lineage>
        <taxon>Bacteria</taxon>
        <taxon>Pseudomonadati</taxon>
        <taxon>Candidatus Omnitrophota</taxon>
        <taxon>Candidatus Aquitaenariimonas</taxon>
    </lineage>
</organism>
<evidence type="ECO:0000256" key="1">
    <source>
        <dbReference type="ARBA" id="ARBA00004496"/>
    </source>
</evidence>
<dbReference type="GO" id="GO:0005524">
    <property type="term" value="F:ATP binding"/>
    <property type="evidence" value="ECO:0007669"/>
    <property type="project" value="UniProtKB-KW"/>
</dbReference>
<dbReference type="AlphaFoldDB" id="A0A2J0L4K7"/>
<dbReference type="Gene3D" id="3.30.1330.10">
    <property type="entry name" value="PurM-like, N-terminal domain"/>
    <property type="match status" value="1"/>
</dbReference>
<evidence type="ECO:0000256" key="10">
    <source>
        <dbReference type="ARBA" id="ARBA00022840"/>
    </source>
</evidence>
<dbReference type="FunFam" id="3.90.650.10:FF:000011">
    <property type="entry name" value="Phosphoribosylformylglycinamidine cyclo-ligase"/>
    <property type="match status" value="1"/>
</dbReference>
<comment type="subcellular location">
    <subcellularLocation>
        <location evidence="1 15">Cytoplasm</location>
    </subcellularLocation>
</comment>
<dbReference type="HAMAP" id="MF_00741">
    <property type="entry name" value="AIRS"/>
    <property type="match status" value="1"/>
</dbReference>
<evidence type="ECO:0000256" key="4">
    <source>
        <dbReference type="ARBA" id="ARBA00013047"/>
    </source>
</evidence>
<dbReference type="PANTHER" id="PTHR10520">
    <property type="entry name" value="TRIFUNCTIONAL PURINE BIOSYNTHETIC PROTEIN ADENOSINE-3-RELATED"/>
    <property type="match status" value="1"/>
</dbReference>
<accession>A0A2J0L4K7</accession>
<evidence type="ECO:0000256" key="8">
    <source>
        <dbReference type="ARBA" id="ARBA00022741"/>
    </source>
</evidence>
<dbReference type="Proteomes" id="UP000230052">
    <property type="component" value="Unassembled WGS sequence"/>
</dbReference>
<evidence type="ECO:0000313" key="18">
    <source>
        <dbReference type="EMBL" id="PIU42246.1"/>
    </source>
</evidence>
<comment type="pathway">
    <text evidence="2 15">Purine metabolism; IMP biosynthesis via de novo pathway; 5-amino-1-(5-phospho-D-ribosyl)imidazole from N(2)-formyl-N(1)-(5-phospho-D-ribosyl)glycinamide: step 2/2.</text>
</comment>
<gene>
    <name evidence="15" type="primary">purM</name>
    <name evidence="18" type="ORF">COS99_01185</name>
</gene>
<name>A0A2J0L4K7_9BACT</name>
<dbReference type="CDD" id="cd02196">
    <property type="entry name" value="PurM"/>
    <property type="match status" value="1"/>
</dbReference>
<dbReference type="Pfam" id="PF02769">
    <property type="entry name" value="AIRS_C"/>
    <property type="match status" value="1"/>
</dbReference>
<keyword evidence="6 15" id="KW-0963">Cytoplasm</keyword>
<dbReference type="SUPFAM" id="SSF56042">
    <property type="entry name" value="PurM C-terminal domain-like"/>
    <property type="match status" value="1"/>
</dbReference>
<reference evidence="18 19" key="1">
    <citation type="submission" date="2017-09" db="EMBL/GenBank/DDBJ databases">
        <title>Depth-based differentiation of microbial function through sediment-hosted aquifers and enrichment of novel symbionts in the deep terrestrial subsurface.</title>
        <authorList>
            <person name="Probst A.J."/>
            <person name="Ladd B."/>
            <person name="Jarett J.K."/>
            <person name="Geller-Mcgrath D.E."/>
            <person name="Sieber C.M."/>
            <person name="Emerson J.B."/>
            <person name="Anantharaman K."/>
            <person name="Thomas B.C."/>
            <person name="Malmstrom R."/>
            <person name="Stieglmeier M."/>
            <person name="Klingl A."/>
            <person name="Woyke T."/>
            <person name="Ryan C.M."/>
            <person name="Banfield J.F."/>
        </authorList>
    </citation>
    <scope>NUCLEOTIDE SEQUENCE [LARGE SCALE GENOMIC DNA]</scope>
    <source>
        <strain evidence="18">CG07_land_8_20_14_0_80_42_15</strain>
    </source>
</reference>
<keyword evidence="8 15" id="KW-0547">Nucleotide-binding</keyword>
<sequence>MGKVITYKKSGVDIDKADRFIDAIIPIIKTTKRPELLGDIGGFSGLFRPNFRKFKDPVLVASTDGVGTKVMLTNVIKKYDTVGIDLVAMCVNDIITCGAEPLFFLDYFATSAIELTKSVAIMRGIVEGCRQANCALIGGETAEMPGLYPKEEFDLAGFCVGIVDKNKIITGDSVKIGDVILGIESSGLHSNGFSLVRKVFTKNEILNTSLKRELLKPTIIYVKPILDILKKVNVKSIANITGGGFYENIPRVIPKGAAIIINKNSWMMPAIFKLIQRKAGVSDREMYRTLNMGIGIVLILSKNDVSKTKNILLNHKLKSWVIGEVIRGKQEVIIE</sequence>
<comment type="similarity">
    <text evidence="3 15">Belongs to the AIR synthase family.</text>
</comment>